<proteinExistence type="predicted"/>
<keyword evidence="3" id="KW-1185">Reference proteome</keyword>
<dbReference type="InterPro" id="IPR012337">
    <property type="entry name" value="RNaseH-like_sf"/>
</dbReference>
<dbReference type="InterPro" id="IPR001584">
    <property type="entry name" value="Integrase_cat-core"/>
</dbReference>
<gene>
    <name evidence="2" type="ORF">AVEN_243562_1</name>
</gene>
<dbReference type="PANTHER" id="PTHR38681">
    <property type="entry name" value="RETROVIRUS-RELATED POL POLYPROTEIN FROM TRANSPOSON 412-LIKE PROTEIN-RELATED"/>
    <property type="match status" value="1"/>
</dbReference>
<dbReference type="GO" id="GO:0003676">
    <property type="term" value="F:nucleic acid binding"/>
    <property type="evidence" value="ECO:0007669"/>
    <property type="project" value="InterPro"/>
</dbReference>
<dbReference type="GO" id="GO:0015074">
    <property type="term" value="P:DNA integration"/>
    <property type="evidence" value="ECO:0007669"/>
    <property type="project" value="InterPro"/>
</dbReference>
<dbReference type="PROSITE" id="PS50994">
    <property type="entry name" value="INTEGRASE"/>
    <property type="match status" value="1"/>
</dbReference>
<reference evidence="2 3" key="1">
    <citation type="journal article" date="2019" name="Sci. Rep.">
        <title>Orb-weaving spider Araneus ventricosus genome elucidates the spidroin gene catalogue.</title>
        <authorList>
            <person name="Kono N."/>
            <person name="Nakamura H."/>
            <person name="Ohtoshi R."/>
            <person name="Moran D.A.P."/>
            <person name="Shinohara A."/>
            <person name="Yoshida Y."/>
            <person name="Fujiwara M."/>
            <person name="Mori M."/>
            <person name="Tomita M."/>
            <person name="Arakawa K."/>
        </authorList>
    </citation>
    <scope>NUCLEOTIDE SEQUENCE [LARGE SCALE GENOMIC DNA]</scope>
</reference>
<dbReference type="OrthoDB" id="422540at2759"/>
<name>A0A4Y2A4M8_ARAVE</name>
<feature type="domain" description="Integrase catalytic" evidence="1">
    <location>
        <begin position="1"/>
        <end position="140"/>
    </location>
</feature>
<organism evidence="2 3">
    <name type="scientific">Araneus ventricosus</name>
    <name type="common">Orbweaver spider</name>
    <name type="synonym">Epeira ventricosa</name>
    <dbReference type="NCBI Taxonomy" id="182803"/>
    <lineage>
        <taxon>Eukaryota</taxon>
        <taxon>Metazoa</taxon>
        <taxon>Ecdysozoa</taxon>
        <taxon>Arthropoda</taxon>
        <taxon>Chelicerata</taxon>
        <taxon>Arachnida</taxon>
        <taxon>Araneae</taxon>
        <taxon>Araneomorphae</taxon>
        <taxon>Entelegynae</taxon>
        <taxon>Araneoidea</taxon>
        <taxon>Araneidae</taxon>
        <taxon>Araneus</taxon>
    </lineage>
</organism>
<comment type="caution">
    <text evidence="2">The sequence shown here is derived from an EMBL/GenBank/DDBJ whole genome shotgun (WGS) entry which is preliminary data.</text>
</comment>
<dbReference type="Pfam" id="PF00665">
    <property type="entry name" value="rve"/>
    <property type="match status" value="1"/>
</dbReference>
<dbReference type="InterPro" id="IPR036397">
    <property type="entry name" value="RNaseH_sf"/>
</dbReference>
<dbReference type="AlphaFoldDB" id="A0A4Y2A4M8"/>
<dbReference type="SUPFAM" id="SSF53098">
    <property type="entry name" value="Ribonuclease H-like"/>
    <property type="match status" value="1"/>
</dbReference>
<evidence type="ECO:0000313" key="2">
    <source>
        <dbReference type="EMBL" id="GBL74673.1"/>
    </source>
</evidence>
<sequence>MTIIDRFTRWPEVIPTPDMTAETTARALMHGWISRFGCPPTITTDRGINFQSNLFRKLTRMLGCNKIRSTSYHPQANGIVESLHRHLKSGLKAHYHIKWTETLPIVLLGLRSAEDIKVTCAQLAYGTTLRLPSDLVTRGSINQIINPTYVTSLIQAMRSLNPVSPALHGMPKIYINPSLKTCSHIFLRSDKVNPLLTPPYTGPHLVISRNDKNFIIELNGKQNTV</sequence>
<evidence type="ECO:0000259" key="1">
    <source>
        <dbReference type="PROSITE" id="PS50994"/>
    </source>
</evidence>
<dbReference type="Proteomes" id="UP000499080">
    <property type="component" value="Unassembled WGS sequence"/>
</dbReference>
<protein>
    <recommendedName>
        <fullName evidence="1">Integrase catalytic domain-containing protein</fullName>
    </recommendedName>
</protein>
<dbReference type="Gene3D" id="3.30.420.10">
    <property type="entry name" value="Ribonuclease H-like superfamily/Ribonuclease H"/>
    <property type="match status" value="1"/>
</dbReference>
<evidence type="ECO:0000313" key="3">
    <source>
        <dbReference type="Proteomes" id="UP000499080"/>
    </source>
</evidence>
<dbReference type="PANTHER" id="PTHR38681:SF1">
    <property type="entry name" value="RETROVIRUS-RELATED POL POLYPROTEIN FROM TRANSPOSON 412-LIKE PROTEIN"/>
    <property type="match status" value="1"/>
</dbReference>
<dbReference type="EMBL" id="BGPR01000006">
    <property type="protein sequence ID" value="GBL74673.1"/>
    <property type="molecule type" value="Genomic_DNA"/>
</dbReference>
<accession>A0A4Y2A4M8</accession>